<evidence type="ECO:0000313" key="3">
    <source>
        <dbReference type="Proteomes" id="UP000237271"/>
    </source>
</evidence>
<organism evidence="2 3">
    <name type="scientific">Phytophthora palmivora</name>
    <dbReference type="NCBI Taxonomy" id="4796"/>
    <lineage>
        <taxon>Eukaryota</taxon>
        <taxon>Sar</taxon>
        <taxon>Stramenopiles</taxon>
        <taxon>Oomycota</taxon>
        <taxon>Peronosporomycetes</taxon>
        <taxon>Peronosporales</taxon>
        <taxon>Peronosporaceae</taxon>
        <taxon>Phytophthora</taxon>
    </lineage>
</organism>
<proteinExistence type="predicted"/>
<evidence type="ECO:0000256" key="1">
    <source>
        <dbReference type="SAM" id="MobiDB-lite"/>
    </source>
</evidence>
<dbReference type="AlphaFoldDB" id="A0A2P4XMT2"/>
<dbReference type="EMBL" id="NCKW01009515">
    <property type="protein sequence ID" value="POM66863.1"/>
    <property type="molecule type" value="Genomic_DNA"/>
</dbReference>
<feature type="compositionally biased region" description="Acidic residues" evidence="1">
    <location>
        <begin position="42"/>
        <end position="70"/>
    </location>
</feature>
<accession>A0A2P4XMT2</accession>
<feature type="non-terminal residue" evidence="2">
    <location>
        <position position="89"/>
    </location>
</feature>
<reference evidence="2 3" key="1">
    <citation type="journal article" date="2017" name="Genome Biol. Evol.">
        <title>Phytophthora megakarya and P. palmivora, closely related causal agents of cacao black pod rot, underwent increases in genome sizes and gene numbers by different mechanisms.</title>
        <authorList>
            <person name="Ali S.S."/>
            <person name="Shao J."/>
            <person name="Lary D.J."/>
            <person name="Kronmiller B."/>
            <person name="Shen D."/>
            <person name="Strem M.D."/>
            <person name="Amoako-Attah I."/>
            <person name="Akrofi A.Y."/>
            <person name="Begoude B.A."/>
            <person name="Ten Hoopen G.M."/>
            <person name="Coulibaly K."/>
            <person name="Kebe B.I."/>
            <person name="Melnick R.L."/>
            <person name="Guiltinan M.J."/>
            <person name="Tyler B.M."/>
            <person name="Meinhardt L.W."/>
            <person name="Bailey B.A."/>
        </authorList>
    </citation>
    <scope>NUCLEOTIDE SEQUENCE [LARGE SCALE GENOMIC DNA]</scope>
    <source>
        <strain evidence="3">sbr112.9</strain>
    </source>
</reference>
<feature type="region of interest" description="Disordered" evidence="1">
    <location>
        <begin position="1"/>
        <end position="89"/>
    </location>
</feature>
<comment type="caution">
    <text evidence="2">The sequence shown here is derived from an EMBL/GenBank/DDBJ whole genome shotgun (WGS) entry which is preliminary data.</text>
</comment>
<dbReference type="Proteomes" id="UP000237271">
    <property type="component" value="Unassembled WGS sequence"/>
</dbReference>
<name>A0A2P4XMT2_9STRA</name>
<protein>
    <submittedName>
        <fullName evidence="2">Uncharacterized protein</fullName>
    </submittedName>
</protein>
<feature type="compositionally biased region" description="Acidic residues" evidence="1">
    <location>
        <begin position="78"/>
        <end position="89"/>
    </location>
</feature>
<keyword evidence="3" id="KW-1185">Reference proteome</keyword>
<gene>
    <name evidence="2" type="ORF">PHPALM_17207</name>
</gene>
<sequence>MARTHKTAYIKQRMAEEAREEEEAGEWIRAARTSKEEVVGADAEDSYDEDAGEEDSDGENAEGSEEEDAGEERREGEDAREEERDDGAR</sequence>
<evidence type="ECO:0000313" key="2">
    <source>
        <dbReference type="EMBL" id="POM66863.1"/>
    </source>
</evidence>